<proteinExistence type="inferred from homology"/>
<dbReference type="InterPro" id="IPR027408">
    <property type="entry name" value="PNPase/RNase_PH_dom_sf"/>
</dbReference>
<dbReference type="GO" id="GO:0000176">
    <property type="term" value="C:nuclear exosome (RNase complex)"/>
    <property type="evidence" value="ECO:0007669"/>
    <property type="project" value="TreeGrafter"/>
</dbReference>
<accession>A0A914PMV6</accession>
<dbReference type="GO" id="GO:0071028">
    <property type="term" value="P:nuclear mRNA surveillance"/>
    <property type="evidence" value="ECO:0007669"/>
    <property type="project" value="TreeGrafter"/>
</dbReference>
<dbReference type="InterPro" id="IPR001247">
    <property type="entry name" value="ExoRNase_PH_dom1"/>
</dbReference>
<evidence type="ECO:0000313" key="4">
    <source>
        <dbReference type="WBParaSite" id="PDA_v2.g19353.t1"/>
    </source>
</evidence>
<dbReference type="InterPro" id="IPR050080">
    <property type="entry name" value="RNase_PH"/>
</dbReference>
<dbReference type="Pfam" id="PF01138">
    <property type="entry name" value="RNase_PH"/>
    <property type="match status" value="1"/>
</dbReference>
<dbReference type="PANTHER" id="PTHR11953:SF0">
    <property type="entry name" value="EXOSOME COMPLEX COMPONENT RRP41"/>
    <property type="match status" value="1"/>
</dbReference>
<evidence type="ECO:0000256" key="1">
    <source>
        <dbReference type="ARBA" id="ARBA00006678"/>
    </source>
</evidence>
<dbReference type="GO" id="GO:0071051">
    <property type="term" value="P:poly(A)-dependent snoRNA 3'-end processing"/>
    <property type="evidence" value="ECO:0007669"/>
    <property type="project" value="TreeGrafter"/>
</dbReference>
<protein>
    <submittedName>
        <fullName evidence="4">Exoribonuclease phosphorolytic domain-containing protein</fullName>
    </submittedName>
</protein>
<dbReference type="GO" id="GO:0034475">
    <property type="term" value="P:U4 snRNA 3'-end processing"/>
    <property type="evidence" value="ECO:0007669"/>
    <property type="project" value="TreeGrafter"/>
</dbReference>
<name>A0A914PMV6_9BILA</name>
<dbReference type="SUPFAM" id="SSF55666">
    <property type="entry name" value="Ribonuclease PH domain 2-like"/>
    <property type="match status" value="1"/>
</dbReference>
<dbReference type="GO" id="GO:0016075">
    <property type="term" value="P:rRNA catabolic process"/>
    <property type="evidence" value="ECO:0007669"/>
    <property type="project" value="TreeGrafter"/>
</dbReference>
<dbReference type="GO" id="GO:0005730">
    <property type="term" value="C:nucleolus"/>
    <property type="evidence" value="ECO:0007669"/>
    <property type="project" value="TreeGrafter"/>
</dbReference>
<evidence type="ECO:0000313" key="3">
    <source>
        <dbReference type="Proteomes" id="UP000887578"/>
    </source>
</evidence>
<dbReference type="Proteomes" id="UP000887578">
    <property type="component" value="Unplaced"/>
</dbReference>
<dbReference type="SUPFAM" id="SSF54211">
    <property type="entry name" value="Ribosomal protein S5 domain 2-like"/>
    <property type="match status" value="1"/>
</dbReference>
<dbReference type="Gene3D" id="3.30.230.70">
    <property type="entry name" value="GHMP Kinase, N-terminal domain"/>
    <property type="match status" value="1"/>
</dbReference>
<dbReference type="PANTHER" id="PTHR11953">
    <property type="entry name" value="EXOSOME COMPLEX COMPONENT"/>
    <property type="match status" value="1"/>
</dbReference>
<evidence type="ECO:0000259" key="2">
    <source>
        <dbReference type="Pfam" id="PF01138"/>
    </source>
</evidence>
<keyword evidence="3" id="KW-1185">Reference proteome</keyword>
<dbReference type="InterPro" id="IPR020568">
    <property type="entry name" value="Ribosomal_Su5_D2-typ_SF"/>
</dbReference>
<feature type="domain" description="Exoribonuclease phosphorolytic" evidence="2">
    <location>
        <begin position="21"/>
        <end position="145"/>
    </location>
</feature>
<dbReference type="GO" id="GO:0003723">
    <property type="term" value="F:RNA binding"/>
    <property type="evidence" value="ECO:0007669"/>
    <property type="project" value="TreeGrafter"/>
</dbReference>
<sequence length="241" mass="27163">MKRFNTYDAYQIRYDGRRFDQIRNINFKFGLYPHADGSVYYEQGCTKVICAVYGPRQSRVRTPDDLCFINCQFSLSSFATQNKKKAQRSMEAGRLLERTLKSVIDRSAYPKTRVDVFCEIIQGDGSNLASCINAASLALVDAGIPVKGVVSAVECGVTRGYICTDLNNTEVRGNAPKIVLATLDGKRESIMVDYKNCLHINQMERMIEAGFDANEKIYACLREAILLRTEELRKIVAVKEL</sequence>
<dbReference type="InterPro" id="IPR036345">
    <property type="entry name" value="ExoRNase_PH_dom2_sf"/>
</dbReference>
<organism evidence="3 4">
    <name type="scientific">Panagrolaimus davidi</name>
    <dbReference type="NCBI Taxonomy" id="227884"/>
    <lineage>
        <taxon>Eukaryota</taxon>
        <taxon>Metazoa</taxon>
        <taxon>Ecdysozoa</taxon>
        <taxon>Nematoda</taxon>
        <taxon>Chromadorea</taxon>
        <taxon>Rhabditida</taxon>
        <taxon>Tylenchina</taxon>
        <taxon>Panagrolaimomorpha</taxon>
        <taxon>Panagrolaimoidea</taxon>
        <taxon>Panagrolaimidae</taxon>
        <taxon>Panagrolaimus</taxon>
    </lineage>
</organism>
<dbReference type="GO" id="GO:0000177">
    <property type="term" value="C:cytoplasmic exosome (RNase complex)"/>
    <property type="evidence" value="ECO:0007669"/>
    <property type="project" value="TreeGrafter"/>
</dbReference>
<comment type="similarity">
    <text evidence="1">Belongs to the RNase PH family.</text>
</comment>
<dbReference type="WBParaSite" id="PDA_v2.g19353.t1">
    <property type="protein sequence ID" value="PDA_v2.g19353.t1"/>
    <property type="gene ID" value="PDA_v2.g19353"/>
</dbReference>
<dbReference type="AlphaFoldDB" id="A0A914PMV6"/>
<reference evidence="4" key="1">
    <citation type="submission" date="2022-11" db="UniProtKB">
        <authorList>
            <consortium name="WormBaseParasite"/>
        </authorList>
    </citation>
    <scope>IDENTIFICATION</scope>
</reference>